<dbReference type="GO" id="GO:0005886">
    <property type="term" value="C:plasma membrane"/>
    <property type="evidence" value="ECO:0007669"/>
    <property type="project" value="UniProtKB-SubCell"/>
</dbReference>
<accession>A0A327JKG4</accession>
<reference evidence="12 13" key="1">
    <citation type="submission" date="2017-07" db="EMBL/GenBank/DDBJ databases">
        <title>Draft Genome Sequences of Select Purple Nonsulfur Bacteria.</title>
        <authorList>
            <person name="Lasarre B."/>
            <person name="Mckinlay J.B."/>
        </authorList>
    </citation>
    <scope>NUCLEOTIDE SEQUENCE [LARGE SCALE GENOMIC DNA]</scope>
    <source>
        <strain evidence="12 13">DSM 11290</strain>
    </source>
</reference>
<proteinExistence type="predicted"/>
<evidence type="ECO:0000256" key="10">
    <source>
        <dbReference type="SAM" id="Phobius"/>
    </source>
</evidence>
<dbReference type="AlphaFoldDB" id="A0A327JKG4"/>
<evidence type="ECO:0000313" key="13">
    <source>
        <dbReference type="Proteomes" id="UP000249299"/>
    </source>
</evidence>
<evidence type="ECO:0000256" key="8">
    <source>
        <dbReference type="ARBA" id="ARBA00030803"/>
    </source>
</evidence>
<dbReference type="Gene3D" id="1.10.10.1320">
    <property type="entry name" value="Anti-sigma factor, zinc-finger domain"/>
    <property type="match status" value="1"/>
</dbReference>
<evidence type="ECO:0000313" key="12">
    <source>
        <dbReference type="EMBL" id="RAI25312.1"/>
    </source>
</evidence>
<dbReference type="InterPro" id="IPR018764">
    <property type="entry name" value="RskA_C"/>
</dbReference>
<sequence>MSAGDDKRRKDDAAIAEYALGVLPADERAALSRRLQDEPELQAELRAWEERFAPIAEEAVPVAPPPETLSRIEDRLFGAPAQKPGISRSALLFWQGLSVASLAALVVVAALFLTRPGPQEAGPTYVSELTAEDKAFHLVALYDGEEGVLRLHRTTGAPEGGHDFELWLIEGDNAPVSLGLVPRDPAGRLKIPGELAGRLAGATLAVSDEPAGGSPTGAPTGPVVATGPITPI</sequence>
<evidence type="ECO:0000256" key="1">
    <source>
        <dbReference type="ARBA" id="ARBA00004167"/>
    </source>
</evidence>
<evidence type="ECO:0000256" key="9">
    <source>
        <dbReference type="SAM" id="MobiDB-lite"/>
    </source>
</evidence>
<dbReference type="EMBL" id="NPEV01000050">
    <property type="protein sequence ID" value="RAI25312.1"/>
    <property type="molecule type" value="Genomic_DNA"/>
</dbReference>
<keyword evidence="3" id="KW-1003">Cell membrane</keyword>
<dbReference type="OrthoDB" id="9816387at2"/>
<feature type="domain" description="Anti-sigma K factor RskA C-terminal" evidence="11">
    <location>
        <begin position="100"/>
        <end position="223"/>
    </location>
</feature>
<feature type="region of interest" description="Disordered" evidence="9">
    <location>
        <begin position="207"/>
        <end position="232"/>
    </location>
</feature>
<dbReference type="GO" id="GO:0016989">
    <property type="term" value="F:sigma factor antagonist activity"/>
    <property type="evidence" value="ECO:0007669"/>
    <property type="project" value="TreeGrafter"/>
</dbReference>
<evidence type="ECO:0000256" key="7">
    <source>
        <dbReference type="ARBA" id="ARBA00029829"/>
    </source>
</evidence>
<dbReference type="Pfam" id="PF10099">
    <property type="entry name" value="RskA_C"/>
    <property type="match status" value="1"/>
</dbReference>
<gene>
    <name evidence="12" type="ORF">CH339_18620</name>
</gene>
<evidence type="ECO:0000256" key="5">
    <source>
        <dbReference type="ARBA" id="ARBA00022989"/>
    </source>
</evidence>
<evidence type="ECO:0000259" key="11">
    <source>
        <dbReference type="Pfam" id="PF10099"/>
    </source>
</evidence>
<organism evidence="12 13">
    <name type="scientific">Rhodobium orientis</name>
    <dbReference type="NCBI Taxonomy" id="34017"/>
    <lineage>
        <taxon>Bacteria</taxon>
        <taxon>Pseudomonadati</taxon>
        <taxon>Pseudomonadota</taxon>
        <taxon>Alphaproteobacteria</taxon>
        <taxon>Hyphomicrobiales</taxon>
        <taxon>Rhodobiaceae</taxon>
        <taxon>Rhodobium</taxon>
    </lineage>
</organism>
<dbReference type="InterPro" id="IPR041916">
    <property type="entry name" value="Anti_sigma_zinc_sf"/>
</dbReference>
<dbReference type="InterPro" id="IPR051474">
    <property type="entry name" value="Anti-sigma-K/W_factor"/>
</dbReference>
<dbReference type="PANTHER" id="PTHR37461">
    <property type="entry name" value="ANTI-SIGMA-K FACTOR RSKA"/>
    <property type="match status" value="1"/>
</dbReference>
<evidence type="ECO:0000256" key="3">
    <source>
        <dbReference type="ARBA" id="ARBA00022475"/>
    </source>
</evidence>
<evidence type="ECO:0000256" key="6">
    <source>
        <dbReference type="ARBA" id="ARBA00023136"/>
    </source>
</evidence>
<feature type="compositionally biased region" description="Low complexity" evidence="9">
    <location>
        <begin position="210"/>
        <end position="222"/>
    </location>
</feature>
<keyword evidence="4 10" id="KW-0812">Transmembrane</keyword>
<keyword evidence="13" id="KW-1185">Reference proteome</keyword>
<dbReference type="RefSeq" id="WP_111435899.1">
    <property type="nucleotide sequence ID" value="NZ_JACIGG010000011.1"/>
</dbReference>
<feature type="transmembrane region" description="Helical" evidence="10">
    <location>
        <begin position="91"/>
        <end position="113"/>
    </location>
</feature>
<dbReference type="GO" id="GO:0006417">
    <property type="term" value="P:regulation of translation"/>
    <property type="evidence" value="ECO:0007669"/>
    <property type="project" value="TreeGrafter"/>
</dbReference>
<keyword evidence="6 10" id="KW-0472">Membrane</keyword>
<evidence type="ECO:0000256" key="4">
    <source>
        <dbReference type="ARBA" id="ARBA00022692"/>
    </source>
</evidence>
<protein>
    <recommendedName>
        <fullName evidence="8">Regulator of SigK</fullName>
    </recommendedName>
    <alternativeName>
        <fullName evidence="7">Sigma-K anti-sigma factor RskA</fullName>
    </alternativeName>
</protein>
<comment type="subcellular location">
    <subcellularLocation>
        <location evidence="2">Cell membrane</location>
    </subcellularLocation>
    <subcellularLocation>
        <location evidence="1">Membrane</location>
        <topology evidence="1">Single-pass membrane protein</topology>
    </subcellularLocation>
</comment>
<comment type="caution">
    <text evidence="12">The sequence shown here is derived from an EMBL/GenBank/DDBJ whole genome shotgun (WGS) entry which is preliminary data.</text>
</comment>
<name>A0A327JKG4_9HYPH</name>
<dbReference type="PANTHER" id="PTHR37461:SF1">
    <property type="entry name" value="ANTI-SIGMA-K FACTOR RSKA"/>
    <property type="match status" value="1"/>
</dbReference>
<dbReference type="Proteomes" id="UP000249299">
    <property type="component" value="Unassembled WGS sequence"/>
</dbReference>
<evidence type="ECO:0000256" key="2">
    <source>
        <dbReference type="ARBA" id="ARBA00004236"/>
    </source>
</evidence>
<keyword evidence="5 10" id="KW-1133">Transmembrane helix</keyword>